<dbReference type="Pfam" id="PF03727">
    <property type="entry name" value="Hexokinase_2"/>
    <property type="match status" value="2"/>
</dbReference>
<sequence>MRKEVVVVAALSATAVAIAVGVAVRCWKRKDERRWRKSQRILRRFATKCATPVPKLWLVADALVADMDSSLSSTSPPTTTTLDMLIAYTNSLPTGEEKGLFYGVNLRGANFLIVRARLGGRKESITELQREEISIPPNVIAGSTQELFNYIALELAKFTSTHAENSNDTKLGFTVSYPVEQAEVSDTNAIKWKSLSADDKVEFVGKDLVNELNQALEKNGVNMRAVQLVNDTVGDLAGGRYYKNESVAAITLGMSTNAAYVEPAQSVSKWQGSSPEEGEMVLDMEWGDFNASCLPLISGMYLGEIVRRVLLKMAQEAALFGDDMPPKLKTPYLLRSPDIAAMHQDTSEDHDVVAEKLKEIFEITSTTPMAREIVSEVCDVVAERGARLAGAGIVGILKKLGRIETRKSVVTVEGGLYEHYRLFRNYVHSSVWEMLGNDLSDNVIIEHSRGGSGAGALFLAASQTYNSDI</sequence>
<dbReference type="GO" id="GO:0005739">
    <property type="term" value="C:mitochondrion"/>
    <property type="evidence" value="ECO:0007669"/>
    <property type="project" value="TreeGrafter"/>
</dbReference>
<evidence type="ECO:0000256" key="4">
    <source>
        <dbReference type="ARBA" id="ARBA00022679"/>
    </source>
</evidence>
<dbReference type="PROSITE" id="PS51748">
    <property type="entry name" value="HEXOKINASE_2"/>
    <property type="match status" value="1"/>
</dbReference>
<keyword evidence="13" id="KW-1185">Reference proteome</keyword>
<feature type="domain" description="Hexokinase N-terminal" evidence="10">
    <location>
        <begin position="42"/>
        <end position="241"/>
    </location>
</feature>
<evidence type="ECO:0000256" key="6">
    <source>
        <dbReference type="ARBA" id="ARBA00022777"/>
    </source>
</evidence>
<feature type="domain" description="Hexokinase C-terminal" evidence="11">
    <location>
        <begin position="296"/>
        <end position="461"/>
    </location>
</feature>
<proteinExistence type="inferred from homology"/>
<name>A0AAN8Z801_9MAGN</name>
<comment type="similarity">
    <text evidence="3 9">Belongs to the hexokinase family.</text>
</comment>
<reference evidence="12 13" key="1">
    <citation type="submission" date="2023-12" db="EMBL/GenBank/DDBJ databases">
        <title>A high-quality genome assembly for Dillenia turbinata (Dilleniales).</title>
        <authorList>
            <person name="Chanderbali A."/>
        </authorList>
    </citation>
    <scope>NUCLEOTIDE SEQUENCE [LARGE SCALE GENOMIC DNA]</scope>
    <source>
        <strain evidence="12">LSX21</strain>
        <tissue evidence="12">Leaf</tissue>
    </source>
</reference>
<evidence type="ECO:0000256" key="5">
    <source>
        <dbReference type="ARBA" id="ARBA00022741"/>
    </source>
</evidence>
<evidence type="ECO:0000259" key="10">
    <source>
        <dbReference type="Pfam" id="PF00349"/>
    </source>
</evidence>
<evidence type="ECO:0000259" key="11">
    <source>
        <dbReference type="Pfam" id="PF03727"/>
    </source>
</evidence>
<comment type="caution">
    <text evidence="12">The sequence shown here is derived from an EMBL/GenBank/DDBJ whole genome shotgun (WGS) entry which is preliminary data.</text>
</comment>
<dbReference type="Gene3D" id="3.40.367.20">
    <property type="match status" value="3"/>
</dbReference>
<dbReference type="GO" id="GO:0006096">
    <property type="term" value="P:glycolytic process"/>
    <property type="evidence" value="ECO:0007669"/>
    <property type="project" value="UniProtKB-KW"/>
</dbReference>
<comment type="pathway">
    <text evidence="1">Carbohydrate degradation.</text>
</comment>
<dbReference type="InterPro" id="IPR022672">
    <property type="entry name" value="Hexokinase_N"/>
</dbReference>
<keyword evidence="4 9" id="KW-0808">Transferase</keyword>
<dbReference type="GO" id="GO:0005829">
    <property type="term" value="C:cytosol"/>
    <property type="evidence" value="ECO:0007669"/>
    <property type="project" value="TreeGrafter"/>
</dbReference>
<dbReference type="GO" id="GO:0004396">
    <property type="term" value="F:hexokinase activity"/>
    <property type="evidence" value="ECO:0007669"/>
    <property type="project" value="UniProtKB-UniRule"/>
</dbReference>
<evidence type="ECO:0000256" key="7">
    <source>
        <dbReference type="ARBA" id="ARBA00022840"/>
    </source>
</evidence>
<dbReference type="GO" id="GO:0001678">
    <property type="term" value="P:intracellular glucose homeostasis"/>
    <property type="evidence" value="ECO:0007669"/>
    <property type="project" value="InterPro"/>
</dbReference>
<accession>A0AAN8Z801</accession>
<dbReference type="Gene3D" id="3.30.420.40">
    <property type="match status" value="1"/>
</dbReference>
<protein>
    <recommendedName>
        <fullName evidence="9">Phosphotransferase</fullName>
        <ecNumber evidence="9">2.7.1.-</ecNumber>
    </recommendedName>
</protein>
<dbReference type="GO" id="GO:0005536">
    <property type="term" value="F:D-glucose binding"/>
    <property type="evidence" value="ECO:0007669"/>
    <property type="project" value="InterPro"/>
</dbReference>
<dbReference type="InterPro" id="IPR022673">
    <property type="entry name" value="Hexokinase_C"/>
</dbReference>
<organism evidence="12 13">
    <name type="scientific">Dillenia turbinata</name>
    <dbReference type="NCBI Taxonomy" id="194707"/>
    <lineage>
        <taxon>Eukaryota</taxon>
        <taxon>Viridiplantae</taxon>
        <taxon>Streptophyta</taxon>
        <taxon>Embryophyta</taxon>
        <taxon>Tracheophyta</taxon>
        <taxon>Spermatophyta</taxon>
        <taxon>Magnoliopsida</taxon>
        <taxon>eudicotyledons</taxon>
        <taxon>Gunneridae</taxon>
        <taxon>Pentapetalae</taxon>
        <taxon>Dilleniales</taxon>
        <taxon>Dilleniaceae</taxon>
        <taxon>Dillenia</taxon>
    </lineage>
</organism>
<comment type="pathway">
    <text evidence="2">Carbohydrate metabolism; hexose metabolism.</text>
</comment>
<dbReference type="Proteomes" id="UP001370490">
    <property type="component" value="Unassembled WGS sequence"/>
</dbReference>
<evidence type="ECO:0000313" key="12">
    <source>
        <dbReference type="EMBL" id="KAK6923898.1"/>
    </source>
</evidence>
<dbReference type="PANTHER" id="PTHR19443:SF18">
    <property type="entry name" value="HEXOKINASE-LIKE 2 PROTEIN-RELATED"/>
    <property type="match status" value="1"/>
</dbReference>
<dbReference type="EC" id="2.7.1.-" evidence="9"/>
<dbReference type="InterPro" id="IPR001312">
    <property type="entry name" value="Hexokinase"/>
</dbReference>
<dbReference type="GO" id="GO:0005524">
    <property type="term" value="F:ATP binding"/>
    <property type="evidence" value="ECO:0007669"/>
    <property type="project" value="UniProtKB-UniRule"/>
</dbReference>
<evidence type="ECO:0000256" key="2">
    <source>
        <dbReference type="ARBA" id="ARBA00005028"/>
    </source>
</evidence>
<dbReference type="FunFam" id="3.30.420.40:FF:000321">
    <property type="entry name" value="Phosphotransferase"/>
    <property type="match status" value="1"/>
</dbReference>
<evidence type="ECO:0000313" key="13">
    <source>
        <dbReference type="Proteomes" id="UP001370490"/>
    </source>
</evidence>
<keyword evidence="7 9" id="KW-0067">ATP-binding</keyword>
<dbReference type="PRINTS" id="PR00475">
    <property type="entry name" value="HEXOKINASE"/>
</dbReference>
<dbReference type="Pfam" id="PF00349">
    <property type="entry name" value="Hexokinase_1"/>
    <property type="match status" value="1"/>
</dbReference>
<dbReference type="InterPro" id="IPR043129">
    <property type="entry name" value="ATPase_NBD"/>
</dbReference>
<keyword evidence="6 9" id="KW-0418">Kinase</keyword>
<evidence type="ECO:0000256" key="9">
    <source>
        <dbReference type="RuleBase" id="RU362007"/>
    </source>
</evidence>
<keyword evidence="8 9" id="KW-0324">Glycolysis</keyword>
<dbReference type="EMBL" id="JBAMMX010000017">
    <property type="protein sequence ID" value="KAK6923898.1"/>
    <property type="molecule type" value="Genomic_DNA"/>
</dbReference>
<evidence type="ECO:0000256" key="8">
    <source>
        <dbReference type="ARBA" id="ARBA00023152"/>
    </source>
</evidence>
<feature type="domain" description="Hexokinase C-terminal" evidence="11">
    <location>
        <begin position="249"/>
        <end position="292"/>
    </location>
</feature>
<gene>
    <name evidence="12" type="ORF">RJ641_010098</name>
</gene>
<dbReference type="AlphaFoldDB" id="A0AAN8Z801"/>
<evidence type="ECO:0000256" key="3">
    <source>
        <dbReference type="ARBA" id="ARBA00009225"/>
    </source>
</evidence>
<dbReference type="SUPFAM" id="SSF53067">
    <property type="entry name" value="Actin-like ATPase domain"/>
    <property type="match status" value="2"/>
</dbReference>
<evidence type="ECO:0000256" key="1">
    <source>
        <dbReference type="ARBA" id="ARBA00004921"/>
    </source>
</evidence>
<dbReference type="PANTHER" id="PTHR19443">
    <property type="entry name" value="HEXOKINASE"/>
    <property type="match status" value="1"/>
</dbReference>
<keyword evidence="5 9" id="KW-0547">Nucleotide-binding</keyword>